<proteinExistence type="predicted"/>
<name>A0AAE0VP05_9BIVA</name>
<dbReference type="EMBL" id="JAEAOA010001314">
    <property type="protein sequence ID" value="KAK3583710.1"/>
    <property type="molecule type" value="Genomic_DNA"/>
</dbReference>
<dbReference type="AlphaFoldDB" id="A0AAE0VP05"/>
<reference evidence="2" key="3">
    <citation type="submission" date="2023-05" db="EMBL/GenBank/DDBJ databases">
        <authorList>
            <person name="Smith C.H."/>
        </authorList>
    </citation>
    <scope>NUCLEOTIDE SEQUENCE</scope>
    <source>
        <strain evidence="2">CHS0354</strain>
        <tissue evidence="2">Mantle</tissue>
    </source>
</reference>
<protein>
    <submittedName>
        <fullName evidence="2">Uncharacterized protein</fullName>
    </submittedName>
</protein>
<comment type="caution">
    <text evidence="2">The sequence shown here is derived from an EMBL/GenBank/DDBJ whole genome shotgun (WGS) entry which is preliminary data.</text>
</comment>
<evidence type="ECO:0000313" key="2">
    <source>
        <dbReference type="EMBL" id="KAK3583710.1"/>
    </source>
</evidence>
<organism evidence="2 3">
    <name type="scientific">Potamilus streckersoni</name>
    <dbReference type="NCBI Taxonomy" id="2493646"/>
    <lineage>
        <taxon>Eukaryota</taxon>
        <taxon>Metazoa</taxon>
        <taxon>Spiralia</taxon>
        <taxon>Lophotrochozoa</taxon>
        <taxon>Mollusca</taxon>
        <taxon>Bivalvia</taxon>
        <taxon>Autobranchia</taxon>
        <taxon>Heteroconchia</taxon>
        <taxon>Palaeoheterodonta</taxon>
        <taxon>Unionida</taxon>
        <taxon>Unionoidea</taxon>
        <taxon>Unionidae</taxon>
        <taxon>Ambleminae</taxon>
        <taxon>Lampsilini</taxon>
        <taxon>Potamilus</taxon>
    </lineage>
</organism>
<dbReference type="Proteomes" id="UP001195483">
    <property type="component" value="Unassembled WGS sequence"/>
</dbReference>
<gene>
    <name evidence="2" type="ORF">CHS0354_021464</name>
</gene>
<reference evidence="2" key="2">
    <citation type="journal article" date="2021" name="Genome Biol. Evol.">
        <title>Developing a high-quality reference genome for a parasitic bivalve with doubly uniparental inheritance (Bivalvia: Unionida).</title>
        <authorList>
            <person name="Smith C.H."/>
        </authorList>
    </citation>
    <scope>NUCLEOTIDE SEQUENCE</scope>
    <source>
        <strain evidence="2">CHS0354</strain>
        <tissue evidence="2">Mantle</tissue>
    </source>
</reference>
<keyword evidence="1" id="KW-0732">Signal</keyword>
<feature type="signal peptide" evidence="1">
    <location>
        <begin position="1"/>
        <end position="22"/>
    </location>
</feature>
<reference evidence="2" key="1">
    <citation type="journal article" date="2021" name="Genome Biol. Evol.">
        <title>A High-Quality Reference Genome for a Parasitic Bivalve with Doubly Uniparental Inheritance (Bivalvia: Unionida).</title>
        <authorList>
            <person name="Smith C.H."/>
        </authorList>
    </citation>
    <scope>NUCLEOTIDE SEQUENCE</scope>
    <source>
        <strain evidence="2">CHS0354</strain>
    </source>
</reference>
<evidence type="ECO:0000313" key="3">
    <source>
        <dbReference type="Proteomes" id="UP001195483"/>
    </source>
</evidence>
<keyword evidence="3" id="KW-1185">Reference proteome</keyword>
<sequence length="180" mass="20489">MIKLTQIVIAVIEAFIVNSICAYQYALPECPEDAVCSEIVAISSGSIYDQSYYPVQKCKCPSYMYCPKEPGSQTISVNKDRWYGLCRQVSEIKTCQKGEVAEEVLFSAKDFGDKIYTTIRCTCPNQLYPVLSDVGRSNLITYTKDNDIQPKLLYQFICMEDGSLFTKRGNRGSGRRFYFY</sequence>
<evidence type="ECO:0000256" key="1">
    <source>
        <dbReference type="SAM" id="SignalP"/>
    </source>
</evidence>
<feature type="chain" id="PRO_5041897990" evidence="1">
    <location>
        <begin position="23"/>
        <end position="180"/>
    </location>
</feature>
<dbReference type="Gene3D" id="2.20.20.160">
    <property type="match status" value="1"/>
</dbReference>
<accession>A0AAE0VP05</accession>